<dbReference type="Proteomes" id="UP000193144">
    <property type="component" value="Unassembled WGS sequence"/>
</dbReference>
<feature type="chain" id="PRO_5013095978" evidence="1">
    <location>
        <begin position="22"/>
        <end position="365"/>
    </location>
</feature>
<evidence type="ECO:0000313" key="2">
    <source>
        <dbReference type="EMBL" id="ORX97512.1"/>
    </source>
</evidence>
<protein>
    <submittedName>
        <fullName evidence="2">Uncharacterized protein</fullName>
    </submittedName>
</protein>
<proteinExistence type="predicted"/>
<name>A0A1Y1YHL6_9PLEO</name>
<evidence type="ECO:0000313" key="3">
    <source>
        <dbReference type="Proteomes" id="UP000193144"/>
    </source>
</evidence>
<keyword evidence="3" id="KW-1185">Reference proteome</keyword>
<gene>
    <name evidence="2" type="ORF">BCR34DRAFT_607256</name>
</gene>
<comment type="caution">
    <text evidence="2">The sequence shown here is derived from an EMBL/GenBank/DDBJ whole genome shotgun (WGS) entry which is preliminary data.</text>
</comment>
<dbReference type="OrthoDB" id="191139at2759"/>
<evidence type="ECO:0000256" key="1">
    <source>
        <dbReference type="SAM" id="SignalP"/>
    </source>
</evidence>
<accession>A0A1Y1YHL6</accession>
<reference evidence="2 3" key="1">
    <citation type="submission" date="2016-07" db="EMBL/GenBank/DDBJ databases">
        <title>Pervasive Adenine N6-methylation of Active Genes in Fungi.</title>
        <authorList>
            <consortium name="DOE Joint Genome Institute"/>
            <person name="Mondo S.J."/>
            <person name="Dannebaum R.O."/>
            <person name="Kuo R.C."/>
            <person name="Labutti K."/>
            <person name="Haridas S."/>
            <person name="Kuo A."/>
            <person name="Salamov A."/>
            <person name="Ahrendt S.R."/>
            <person name="Lipzen A."/>
            <person name="Sullivan W."/>
            <person name="Andreopoulos W.B."/>
            <person name="Clum A."/>
            <person name="Lindquist E."/>
            <person name="Daum C."/>
            <person name="Ramamoorthy G.K."/>
            <person name="Gryganskyi A."/>
            <person name="Culley D."/>
            <person name="Magnuson J.K."/>
            <person name="James T.Y."/>
            <person name="O'Malley M.A."/>
            <person name="Stajich J.E."/>
            <person name="Spatafora J.W."/>
            <person name="Visel A."/>
            <person name="Grigoriev I.V."/>
        </authorList>
    </citation>
    <scope>NUCLEOTIDE SEQUENCE [LARGE SCALE GENOMIC DNA]</scope>
    <source>
        <strain evidence="2 3">CBS 115471</strain>
    </source>
</reference>
<dbReference type="EMBL" id="MCFA01000233">
    <property type="protein sequence ID" value="ORX97512.1"/>
    <property type="molecule type" value="Genomic_DNA"/>
</dbReference>
<sequence length="365" mass="40501">MKLAAFLAAVVTADLAAGASALASSPNSPLNRIAESRTHRIDKRWDLPQPAGDWEWYLALCKGENLIDAIRETDQEAVLRFQRPPPEMTVQSKFHDFPDEFGHWGWSYYNGARINAKNGDFDHTGWGISDALQGMKVSDKIVGEGSDGKNHVAWVHHGPAWGDGDDPDYLHHDVKGKTYKVEGKTYKYTDAYYQLGINDEGGVILSLNLKAPEYIDGPKDWPKSELPQLRRASDIMYGLWKTYRESKPLNTLRYIMAVQITNEPTKALIVRAIGEDNIAPWPGTFVGIGESGNLRDEGIALLGAPISQPIAYMLIQHKEEFGGLRIVGVRVFLSSDTIRKACMLWYLKPAAPATPGARGVPDDQV</sequence>
<feature type="signal peptide" evidence="1">
    <location>
        <begin position="1"/>
        <end position="21"/>
    </location>
</feature>
<dbReference type="AlphaFoldDB" id="A0A1Y1YHL6"/>
<organism evidence="2 3">
    <name type="scientific">Clohesyomyces aquaticus</name>
    <dbReference type="NCBI Taxonomy" id="1231657"/>
    <lineage>
        <taxon>Eukaryota</taxon>
        <taxon>Fungi</taxon>
        <taxon>Dikarya</taxon>
        <taxon>Ascomycota</taxon>
        <taxon>Pezizomycotina</taxon>
        <taxon>Dothideomycetes</taxon>
        <taxon>Pleosporomycetidae</taxon>
        <taxon>Pleosporales</taxon>
        <taxon>Lindgomycetaceae</taxon>
        <taxon>Clohesyomyces</taxon>
    </lineage>
</organism>
<keyword evidence="1" id="KW-0732">Signal</keyword>